<dbReference type="EMBL" id="SMUV01000064">
    <property type="protein sequence ID" value="TDK48045.1"/>
    <property type="molecule type" value="Genomic_DNA"/>
</dbReference>
<evidence type="ECO:0000313" key="3">
    <source>
        <dbReference type="Proteomes" id="UP000295301"/>
    </source>
</evidence>
<evidence type="ECO:0000256" key="1">
    <source>
        <dbReference type="SAM" id="Phobius"/>
    </source>
</evidence>
<protein>
    <recommendedName>
        <fullName evidence="4">Pilus assembly protein</fullName>
    </recommendedName>
</protein>
<feature type="transmembrane region" description="Helical" evidence="1">
    <location>
        <begin position="20"/>
        <end position="38"/>
    </location>
</feature>
<proteinExistence type="predicted"/>
<gene>
    <name evidence="2" type="ORF">E1832_10305</name>
</gene>
<accession>A0A4R5V8U2</accession>
<dbReference type="AlphaFoldDB" id="A0A4R5V8U2"/>
<keyword evidence="1" id="KW-0812">Transmembrane</keyword>
<name>A0A4R5V8U2_9RHOB</name>
<sequence length="59" mass="6242">MRKRIVSFRKDESGAITVDWVVLTALVAGLAAAVIITMNEVTNGLGSSVGETLSTTDFE</sequence>
<keyword evidence="3" id="KW-1185">Reference proteome</keyword>
<reference evidence="2 3" key="1">
    <citation type="submission" date="2019-03" db="EMBL/GenBank/DDBJ databases">
        <title>Ruegeria lutea sp. nov., a novel strain, isolated from marine sediment, the Masan Bay, South Korea.</title>
        <authorList>
            <person name="Kim J."/>
            <person name="Kim D.-Y."/>
            <person name="Lee S.-S."/>
        </authorList>
    </citation>
    <scope>NUCLEOTIDE SEQUENCE [LARGE SCALE GENOMIC DNA]</scope>
    <source>
        <strain evidence="2 3">318-1</strain>
    </source>
</reference>
<dbReference type="RefSeq" id="WP_133359669.1">
    <property type="nucleotide sequence ID" value="NZ_SMUV01000064.1"/>
</dbReference>
<evidence type="ECO:0000313" key="2">
    <source>
        <dbReference type="EMBL" id="TDK48045.1"/>
    </source>
</evidence>
<keyword evidence="1" id="KW-0472">Membrane</keyword>
<organism evidence="2 3">
    <name type="scientific">Antarcticimicrobium luteum</name>
    <dbReference type="NCBI Taxonomy" id="2547397"/>
    <lineage>
        <taxon>Bacteria</taxon>
        <taxon>Pseudomonadati</taxon>
        <taxon>Pseudomonadota</taxon>
        <taxon>Alphaproteobacteria</taxon>
        <taxon>Rhodobacterales</taxon>
        <taxon>Paracoccaceae</taxon>
        <taxon>Antarcticimicrobium</taxon>
    </lineage>
</organism>
<evidence type="ECO:0008006" key="4">
    <source>
        <dbReference type="Google" id="ProtNLM"/>
    </source>
</evidence>
<comment type="caution">
    <text evidence="2">The sequence shown here is derived from an EMBL/GenBank/DDBJ whole genome shotgun (WGS) entry which is preliminary data.</text>
</comment>
<dbReference type="Proteomes" id="UP000295301">
    <property type="component" value="Unassembled WGS sequence"/>
</dbReference>
<keyword evidence="1" id="KW-1133">Transmembrane helix</keyword>